<organism evidence="7 8">
    <name type="scientific">Micromonospora harpali</name>
    <dbReference type="NCBI Taxonomy" id="1490225"/>
    <lineage>
        <taxon>Bacteria</taxon>
        <taxon>Bacillati</taxon>
        <taxon>Actinomycetota</taxon>
        <taxon>Actinomycetes</taxon>
        <taxon>Micromonosporales</taxon>
        <taxon>Micromonosporaceae</taxon>
        <taxon>Micromonospora</taxon>
    </lineage>
</organism>
<sequence length="80" mass="8168">MVTTSPPSGAGTSSRQGHPWLTLLAVSLGVMMVMLDGTVVAIANPVIGTELKASLADLQWVTSGYLLALAVFLITAGKLG</sequence>
<evidence type="ECO:0000313" key="7">
    <source>
        <dbReference type="EMBL" id="MFC5946575.1"/>
    </source>
</evidence>
<evidence type="ECO:0000256" key="3">
    <source>
        <dbReference type="ARBA" id="ARBA00022989"/>
    </source>
</evidence>
<dbReference type="InterPro" id="IPR036259">
    <property type="entry name" value="MFS_trans_sf"/>
</dbReference>
<gene>
    <name evidence="7" type="ORF">ACFPZ4_35010</name>
</gene>
<evidence type="ECO:0000259" key="6">
    <source>
        <dbReference type="PROSITE" id="PS50850"/>
    </source>
</evidence>
<reference evidence="8" key="1">
    <citation type="journal article" date="2019" name="Int. J. Syst. Evol. Microbiol.">
        <title>The Global Catalogue of Microorganisms (GCM) 10K type strain sequencing project: providing services to taxonomists for standard genome sequencing and annotation.</title>
        <authorList>
            <consortium name="The Broad Institute Genomics Platform"/>
            <consortium name="The Broad Institute Genome Sequencing Center for Infectious Disease"/>
            <person name="Wu L."/>
            <person name="Ma J."/>
        </authorList>
    </citation>
    <scope>NUCLEOTIDE SEQUENCE [LARGE SCALE GENOMIC DNA]</scope>
    <source>
        <strain evidence="8">CGMCC 4.7173</strain>
    </source>
</reference>
<evidence type="ECO:0000256" key="2">
    <source>
        <dbReference type="ARBA" id="ARBA00022692"/>
    </source>
</evidence>
<dbReference type="PROSITE" id="PS50850">
    <property type="entry name" value="MFS"/>
    <property type="match status" value="1"/>
</dbReference>
<dbReference type="EMBL" id="JBHSQQ010000905">
    <property type="protein sequence ID" value="MFC5946575.1"/>
    <property type="molecule type" value="Genomic_DNA"/>
</dbReference>
<comment type="subcellular location">
    <subcellularLocation>
        <location evidence="1">Cell membrane</location>
        <topology evidence="1">Multi-pass membrane protein</topology>
    </subcellularLocation>
</comment>
<feature type="domain" description="Major facilitator superfamily (MFS) profile" evidence="6">
    <location>
        <begin position="22"/>
        <end position="80"/>
    </location>
</feature>
<evidence type="ECO:0000256" key="1">
    <source>
        <dbReference type="ARBA" id="ARBA00004651"/>
    </source>
</evidence>
<keyword evidence="3 5" id="KW-1133">Transmembrane helix</keyword>
<dbReference type="PANTHER" id="PTHR42718">
    <property type="entry name" value="MAJOR FACILITATOR SUPERFAMILY MULTIDRUG TRANSPORTER MFSC"/>
    <property type="match status" value="1"/>
</dbReference>
<proteinExistence type="predicted"/>
<keyword evidence="2 5" id="KW-0812">Transmembrane</keyword>
<feature type="transmembrane region" description="Helical" evidence="5">
    <location>
        <begin position="20"/>
        <end position="43"/>
    </location>
</feature>
<evidence type="ECO:0000256" key="5">
    <source>
        <dbReference type="SAM" id="Phobius"/>
    </source>
</evidence>
<evidence type="ECO:0000313" key="8">
    <source>
        <dbReference type="Proteomes" id="UP001596207"/>
    </source>
</evidence>
<dbReference type="PANTHER" id="PTHR42718:SF42">
    <property type="entry name" value="EXPORT PROTEIN"/>
    <property type="match status" value="1"/>
</dbReference>
<keyword evidence="4 5" id="KW-0472">Membrane</keyword>
<name>A0ABW1I0I7_9ACTN</name>
<dbReference type="InterPro" id="IPR020846">
    <property type="entry name" value="MFS_dom"/>
</dbReference>
<evidence type="ECO:0000256" key="4">
    <source>
        <dbReference type="ARBA" id="ARBA00023136"/>
    </source>
</evidence>
<protein>
    <submittedName>
        <fullName evidence="7">MFS transporter</fullName>
    </submittedName>
</protein>
<dbReference type="Proteomes" id="UP001596207">
    <property type="component" value="Unassembled WGS sequence"/>
</dbReference>
<keyword evidence="8" id="KW-1185">Reference proteome</keyword>
<dbReference type="Gene3D" id="1.20.1250.20">
    <property type="entry name" value="MFS general substrate transporter like domains"/>
    <property type="match status" value="1"/>
</dbReference>
<comment type="caution">
    <text evidence="7">The sequence shown here is derived from an EMBL/GenBank/DDBJ whole genome shotgun (WGS) entry which is preliminary data.</text>
</comment>
<feature type="transmembrane region" description="Helical" evidence="5">
    <location>
        <begin position="55"/>
        <end position="76"/>
    </location>
</feature>
<accession>A0ABW1I0I7</accession>
<dbReference type="SUPFAM" id="SSF103473">
    <property type="entry name" value="MFS general substrate transporter"/>
    <property type="match status" value="1"/>
</dbReference>
<feature type="non-terminal residue" evidence="7">
    <location>
        <position position="80"/>
    </location>
</feature>